<proteinExistence type="predicted"/>
<keyword evidence="7" id="KW-1185">Reference proteome</keyword>
<dbReference type="InterPro" id="IPR058792">
    <property type="entry name" value="Beta-barrel_RND_2"/>
</dbReference>
<feature type="compositionally biased region" description="Polar residues" evidence="2">
    <location>
        <begin position="29"/>
        <end position="38"/>
    </location>
</feature>
<dbReference type="InterPro" id="IPR051909">
    <property type="entry name" value="MFP_Cation_Efflux"/>
</dbReference>
<keyword evidence="1" id="KW-0813">Transport</keyword>
<protein>
    <submittedName>
        <fullName evidence="6">Efflux RND transporter periplasmic adaptor subunit</fullName>
    </submittedName>
</protein>
<accession>A0ABX6LED9</accession>
<dbReference type="PANTHER" id="PTHR30097">
    <property type="entry name" value="CATION EFFLUX SYSTEM PROTEIN CUSB"/>
    <property type="match status" value="1"/>
</dbReference>
<evidence type="ECO:0000313" key="6">
    <source>
        <dbReference type="EMBL" id="QJB37250.1"/>
    </source>
</evidence>
<evidence type="ECO:0000259" key="3">
    <source>
        <dbReference type="Pfam" id="PF25869"/>
    </source>
</evidence>
<evidence type="ECO:0000259" key="4">
    <source>
        <dbReference type="Pfam" id="PF25919"/>
    </source>
</evidence>
<dbReference type="EMBL" id="CP051204">
    <property type="protein sequence ID" value="QJB37250.1"/>
    <property type="molecule type" value="Genomic_DNA"/>
</dbReference>
<reference evidence="6 7" key="2">
    <citation type="submission" date="2020-09" db="EMBL/GenBank/DDBJ databases">
        <authorList>
            <person name="Kittiwongwattana C."/>
        </authorList>
    </citation>
    <scope>NUCLEOTIDE SEQUENCE [LARGE SCALE GENOMIC DNA]</scope>
    <source>
        <strain evidence="6 7">1303</strain>
    </source>
</reference>
<dbReference type="RefSeq" id="WP_168860053.1">
    <property type="nucleotide sequence ID" value="NZ_CP051204.2"/>
</dbReference>
<sequence length="384" mass="42871">MKNKQIIVVVALYFVVSVMSCTDRRSPVQKQVHSSMDNSGRHVEMPEDSTQTDMIALTKRDELYANITIDTVRVKTIAEYTVLPGTTSFDERKISVVTSRIRGRLDKLFVTSPQQWVETGQPLYAIYSEEMLSYENELLVLLQQRSQLSNIKQSEQLIEGARRRLLLYGLTSGQIAALEKNGNVSPLDTFYSPVSGTLTDLSVSEGQYVETGAPLFRIADLSQLWIEAQMYVSELKWLFEKPDVTAEFDAYPGMIFPVTRVFDNPTLETGQKISLVRFLVANGKHTLKPGMLAYVSIRRNEKKALVIPKSSILVGNIVTAWVRTGDGMYESRVILLGIQNKKEVEVLNGLKEGELIVTNGAYLLNSALVLKKGAGMQGMGGMKM</sequence>
<gene>
    <name evidence="6" type="ORF">HF324_05040</name>
</gene>
<dbReference type="Pfam" id="PF25954">
    <property type="entry name" value="Beta-barrel_RND_2"/>
    <property type="match status" value="1"/>
</dbReference>
<dbReference type="Pfam" id="PF25919">
    <property type="entry name" value="BSH_CusB"/>
    <property type="match status" value="1"/>
</dbReference>
<dbReference type="PROSITE" id="PS51257">
    <property type="entry name" value="PROKAR_LIPOPROTEIN"/>
    <property type="match status" value="1"/>
</dbReference>
<feature type="region of interest" description="Disordered" evidence="2">
    <location>
        <begin position="29"/>
        <end position="49"/>
    </location>
</feature>
<dbReference type="InterPro" id="IPR058790">
    <property type="entry name" value="BSH_CusB"/>
</dbReference>
<name>A0ABX6LED9_9BACT</name>
<feature type="domain" description="CusB-like barrel-sandwich hybrid" evidence="4">
    <location>
        <begin position="94"/>
        <end position="219"/>
    </location>
</feature>
<feature type="domain" description="CusB-like three alpha-helical bundle" evidence="3">
    <location>
        <begin position="152"/>
        <end position="185"/>
    </location>
</feature>
<organism evidence="6 7">
    <name type="scientific">Chitinophaga oryzae</name>
    <dbReference type="NCBI Taxonomy" id="2725414"/>
    <lineage>
        <taxon>Bacteria</taxon>
        <taxon>Pseudomonadati</taxon>
        <taxon>Bacteroidota</taxon>
        <taxon>Chitinophagia</taxon>
        <taxon>Chitinophagales</taxon>
        <taxon>Chitinophagaceae</taxon>
        <taxon>Chitinophaga</taxon>
    </lineage>
</organism>
<dbReference type="SUPFAM" id="SSF111369">
    <property type="entry name" value="HlyD-like secretion proteins"/>
    <property type="match status" value="1"/>
</dbReference>
<evidence type="ECO:0000313" key="7">
    <source>
        <dbReference type="Proteomes" id="UP000503144"/>
    </source>
</evidence>
<dbReference type="Proteomes" id="UP000503144">
    <property type="component" value="Chromosome"/>
</dbReference>
<dbReference type="Gene3D" id="2.40.420.20">
    <property type="match status" value="1"/>
</dbReference>
<evidence type="ECO:0000256" key="1">
    <source>
        <dbReference type="ARBA" id="ARBA00022448"/>
    </source>
</evidence>
<dbReference type="PANTHER" id="PTHR30097:SF4">
    <property type="entry name" value="SLR6042 PROTEIN"/>
    <property type="match status" value="1"/>
</dbReference>
<evidence type="ECO:0000259" key="5">
    <source>
        <dbReference type="Pfam" id="PF25954"/>
    </source>
</evidence>
<dbReference type="InterPro" id="IPR058791">
    <property type="entry name" value="3HB_CusB"/>
</dbReference>
<feature type="domain" description="CusB-like beta-barrel" evidence="5">
    <location>
        <begin position="223"/>
        <end position="299"/>
    </location>
</feature>
<evidence type="ECO:0000256" key="2">
    <source>
        <dbReference type="SAM" id="MobiDB-lite"/>
    </source>
</evidence>
<reference evidence="7" key="1">
    <citation type="submission" date="2020-04" db="EMBL/GenBank/DDBJ databases">
        <authorList>
            <person name="Kittiwongwattana C."/>
        </authorList>
    </citation>
    <scope>NUCLEOTIDE SEQUENCE [LARGE SCALE GENOMIC DNA]</scope>
    <source>
        <strain evidence="7">1303</strain>
    </source>
</reference>
<dbReference type="Pfam" id="PF25869">
    <property type="entry name" value="3HB_CusB"/>
    <property type="match status" value="1"/>
</dbReference>
<dbReference type="Gene3D" id="2.40.30.170">
    <property type="match status" value="1"/>
</dbReference>